<evidence type="ECO:0000259" key="9">
    <source>
        <dbReference type="PROSITE" id="PS50928"/>
    </source>
</evidence>
<dbReference type="Gene3D" id="1.10.3720.10">
    <property type="entry name" value="MetI-like"/>
    <property type="match status" value="1"/>
</dbReference>
<keyword evidence="6 7" id="KW-0472">Membrane</keyword>
<evidence type="ECO:0000256" key="2">
    <source>
        <dbReference type="ARBA" id="ARBA00022448"/>
    </source>
</evidence>
<dbReference type="Proteomes" id="UP000273044">
    <property type="component" value="Chromosome"/>
</dbReference>
<feature type="region of interest" description="Disordered" evidence="8">
    <location>
        <begin position="1"/>
        <end position="38"/>
    </location>
</feature>
<proteinExistence type="inferred from homology"/>
<gene>
    <name evidence="11" type="primary">oppC</name>
    <name evidence="10" type="ORF">J5A53_05120</name>
    <name evidence="11" type="ORF">NCTC12967_02098</name>
</gene>
<dbReference type="AlphaFoldDB" id="A0A3S4W7V0"/>
<dbReference type="GO" id="GO:0005886">
    <property type="term" value="C:plasma membrane"/>
    <property type="evidence" value="ECO:0007669"/>
    <property type="project" value="UniProtKB-SubCell"/>
</dbReference>
<evidence type="ECO:0000256" key="1">
    <source>
        <dbReference type="ARBA" id="ARBA00004651"/>
    </source>
</evidence>
<dbReference type="PANTHER" id="PTHR43386">
    <property type="entry name" value="OLIGOPEPTIDE TRANSPORT SYSTEM PERMEASE PROTEIN APPC"/>
    <property type="match status" value="1"/>
</dbReference>
<feature type="compositionally biased region" description="Basic and acidic residues" evidence="8">
    <location>
        <begin position="1"/>
        <end position="11"/>
    </location>
</feature>
<dbReference type="OMA" id="TRPWLFW"/>
<dbReference type="InterPro" id="IPR050366">
    <property type="entry name" value="BP-dependent_transpt_permease"/>
</dbReference>
<keyword evidence="2 7" id="KW-0813">Transport</keyword>
<dbReference type="RefSeq" id="WP_014847146.1">
    <property type="nucleotide sequence ID" value="NZ_CAUVFX010000030.1"/>
</dbReference>
<keyword evidence="4 7" id="KW-0812">Transmembrane</keyword>
<evidence type="ECO:0000256" key="5">
    <source>
        <dbReference type="ARBA" id="ARBA00022989"/>
    </source>
</evidence>
<feature type="transmembrane region" description="Helical" evidence="7">
    <location>
        <begin position="173"/>
        <end position="194"/>
    </location>
</feature>
<dbReference type="SUPFAM" id="SSF161098">
    <property type="entry name" value="MetI-like"/>
    <property type="match status" value="1"/>
</dbReference>
<dbReference type="EMBL" id="CP072385">
    <property type="protein sequence ID" value="QUC12071.1"/>
    <property type="molecule type" value="Genomic_DNA"/>
</dbReference>
<sequence length="342" mass="37419">MSAKESEEKMSDQTTSEQTNPEQNAPEPANYDLDEDLDKAGGKSYSQGSLVWRRFLHHKGAMVASAILILVILLAFTSTGVGSLPGWWPKNHVDLYAFPQGSPNGEPTLRFWPFALGEHPFGQDTIGKDYFALVMQGTQKSVIIAFMVGLIATMIGTLIGGAAGYFRGRIESILMRATDLVIIIPLLVLAAVLGRMVDGANIYVLAGVLGVVVWTGMARLVRGEVLSLREREFVHAAKAIGTSNWRIIFRHILPNCIGTIVVNSTLLIASAILLETALSYLGFGVRAPESSLGLLISQNQEAMDTRPWLFWWPGLFILTIALCVNFIGDGLRDAFDPRQQMD</sequence>
<organism evidence="11 12">
    <name type="scientific">Arachnia propionica</name>
    <dbReference type="NCBI Taxonomy" id="1750"/>
    <lineage>
        <taxon>Bacteria</taxon>
        <taxon>Bacillati</taxon>
        <taxon>Actinomycetota</taxon>
        <taxon>Actinomycetes</taxon>
        <taxon>Propionibacteriales</taxon>
        <taxon>Propionibacteriaceae</taxon>
        <taxon>Arachnia</taxon>
    </lineage>
</organism>
<feature type="transmembrane region" description="Helical" evidence="7">
    <location>
        <begin position="142"/>
        <end position="166"/>
    </location>
</feature>
<feature type="transmembrane region" description="Helical" evidence="7">
    <location>
        <begin position="309"/>
        <end position="328"/>
    </location>
</feature>
<dbReference type="GO" id="GO:0055085">
    <property type="term" value="P:transmembrane transport"/>
    <property type="evidence" value="ECO:0007669"/>
    <property type="project" value="InterPro"/>
</dbReference>
<name>A0A3S4W7V0_9ACTN</name>
<feature type="transmembrane region" description="Helical" evidence="7">
    <location>
        <begin position="200"/>
        <end position="221"/>
    </location>
</feature>
<dbReference type="PANTHER" id="PTHR43386:SF1">
    <property type="entry name" value="D,D-DIPEPTIDE TRANSPORT SYSTEM PERMEASE PROTEIN DDPC-RELATED"/>
    <property type="match status" value="1"/>
</dbReference>
<dbReference type="CDD" id="cd06261">
    <property type="entry name" value="TM_PBP2"/>
    <property type="match status" value="1"/>
</dbReference>
<keyword evidence="12" id="KW-1185">Reference proteome</keyword>
<reference evidence="10" key="2">
    <citation type="submission" date="2021-03" db="EMBL/GenBank/DDBJ databases">
        <title>Human Oral Microbial Genomes.</title>
        <authorList>
            <person name="Johnston C.D."/>
            <person name="Chen T."/>
            <person name="Dewhirst F.E."/>
        </authorList>
    </citation>
    <scope>NUCLEOTIDE SEQUENCE</scope>
    <source>
        <strain evidence="10">F0714</strain>
    </source>
</reference>
<dbReference type="InterPro" id="IPR025966">
    <property type="entry name" value="OppC_N"/>
</dbReference>
<feature type="transmembrane region" description="Helical" evidence="7">
    <location>
        <begin position="252"/>
        <end position="274"/>
    </location>
</feature>
<evidence type="ECO:0000313" key="11">
    <source>
        <dbReference type="EMBL" id="VEH70792.1"/>
    </source>
</evidence>
<evidence type="ECO:0000313" key="12">
    <source>
        <dbReference type="Proteomes" id="UP000273044"/>
    </source>
</evidence>
<keyword evidence="3" id="KW-1003">Cell membrane</keyword>
<evidence type="ECO:0000256" key="8">
    <source>
        <dbReference type="SAM" id="MobiDB-lite"/>
    </source>
</evidence>
<dbReference type="PROSITE" id="PS50928">
    <property type="entry name" value="ABC_TM1"/>
    <property type="match status" value="1"/>
</dbReference>
<dbReference type="InterPro" id="IPR000515">
    <property type="entry name" value="MetI-like"/>
</dbReference>
<evidence type="ECO:0000256" key="3">
    <source>
        <dbReference type="ARBA" id="ARBA00022475"/>
    </source>
</evidence>
<dbReference type="InterPro" id="IPR035906">
    <property type="entry name" value="MetI-like_sf"/>
</dbReference>
<evidence type="ECO:0000256" key="6">
    <source>
        <dbReference type="ARBA" id="ARBA00023136"/>
    </source>
</evidence>
<comment type="subcellular location">
    <subcellularLocation>
        <location evidence="1 7">Cell membrane</location>
        <topology evidence="1 7">Multi-pass membrane protein</topology>
    </subcellularLocation>
</comment>
<comment type="similarity">
    <text evidence="7">Belongs to the binding-protein-dependent transport system permease family.</text>
</comment>
<dbReference type="Pfam" id="PF12911">
    <property type="entry name" value="OppC_N"/>
    <property type="match status" value="1"/>
</dbReference>
<keyword evidence="5 7" id="KW-1133">Transmembrane helix</keyword>
<protein>
    <submittedName>
        <fullName evidence="10">ABC transporter permease</fullName>
    </submittedName>
    <submittedName>
        <fullName evidence="11">Oligopeptide transport system permease protein oppC</fullName>
    </submittedName>
</protein>
<accession>A0A3S4W7V0</accession>
<dbReference type="Proteomes" id="UP000677180">
    <property type="component" value="Chromosome"/>
</dbReference>
<reference evidence="11 12" key="1">
    <citation type="submission" date="2018-12" db="EMBL/GenBank/DDBJ databases">
        <authorList>
            <consortium name="Pathogen Informatics"/>
        </authorList>
    </citation>
    <scope>NUCLEOTIDE SEQUENCE [LARGE SCALE GENOMIC DNA]</scope>
    <source>
        <strain evidence="11 12">NCTC12967</strain>
    </source>
</reference>
<dbReference type="Pfam" id="PF00528">
    <property type="entry name" value="BPD_transp_1"/>
    <property type="match status" value="1"/>
</dbReference>
<dbReference type="EMBL" id="LR134406">
    <property type="protein sequence ID" value="VEH70792.1"/>
    <property type="molecule type" value="Genomic_DNA"/>
</dbReference>
<evidence type="ECO:0000256" key="7">
    <source>
        <dbReference type="RuleBase" id="RU363032"/>
    </source>
</evidence>
<dbReference type="GeneID" id="64407549"/>
<evidence type="ECO:0000256" key="4">
    <source>
        <dbReference type="ARBA" id="ARBA00022692"/>
    </source>
</evidence>
<feature type="domain" description="ABC transmembrane type-1" evidence="9">
    <location>
        <begin position="138"/>
        <end position="328"/>
    </location>
</feature>
<feature type="compositionally biased region" description="Polar residues" evidence="8">
    <location>
        <begin position="12"/>
        <end position="23"/>
    </location>
</feature>
<feature type="transmembrane region" description="Helical" evidence="7">
    <location>
        <begin position="63"/>
        <end position="88"/>
    </location>
</feature>
<evidence type="ECO:0000313" key="10">
    <source>
        <dbReference type="EMBL" id="QUC12071.1"/>
    </source>
</evidence>